<dbReference type="STRING" id="1123029.SAMN02745172_02546"/>
<sequence length="155" mass="17547">MTTSRLDLEIVRVVAAPRAKVWRAWSDPDILRQWWCPRPWTTEVRAFDFRAGGAFHTFMSGPDGGESDNPGLFLEIVPMERIVCTSMLVEGWRPALPGMGITAIFTFEDEGSGTRYKALCLHRDDADRQKHEELGFFDGWGTAMTQLEEVARSLP</sequence>
<name>A0A1M7ZLX8_9HYPH</name>
<comment type="similarity">
    <text evidence="1">Belongs to the AHA1 family.</text>
</comment>
<feature type="domain" description="Activator of Hsp90 ATPase homologue 1/2-like C-terminal" evidence="2">
    <location>
        <begin position="16"/>
        <end position="150"/>
    </location>
</feature>
<gene>
    <name evidence="3" type="ORF">SAMN02745172_02546</name>
</gene>
<reference evidence="3 4" key="1">
    <citation type="submission" date="2016-12" db="EMBL/GenBank/DDBJ databases">
        <authorList>
            <person name="Song W.-J."/>
            <person name="Kurnit D.M."/>
        </authorList>
    </citation>
    <scope>NUCLEOTIDE SEQUENCE [LARGE SCALE GENOMIC DNA]</scope>
    <source>
        <strain evidence="3 4">DSM 19599</strain>
    </source>
</reference>
<evidence type="ECO:0000256" key="1">
    <source>
        <dbReference type="ARBA" id="ARBA00006817"/>
    </source>
</evidence>
<keyword evidence="4" id="KW-1185">Reference proteome</keyword>
<dbReference type="CDD" id="cd08896">
    <property type="entry name" value="SRPBCC_CalC_Aha1-like_3"/>
    <property type="match status" value="1"/>
</dbReference>
<accession>A0A1M7ZLX8</accession>
<evidence type="ECO:0000313" key="4">
    <source>
        <dbReference type="Proteomes" id="UP000186406"/>
    </source>
</evidence>
<organism evidence="3 4">
    <name type="scientific">Pseudoxanthobacter soli DSM 19599</name>
    <dbReference type="NCBI Taxonomy" id="1123029"/>
    <lineage>
        <taxon>Bacteria</taxon>
        <taxon>Pseudomonadati</taxon>
        <taxon>Pseudomonadota</taxon>
        <taxon>Alphaproteobacteria</taxon>
        <taxon>Hyphomicrobiales</taxon>
        <taxon>Segnochrobactraceae</taxon>
        <taxon>Pseudoxanthobacter</taxon>
    </lineage>
</organism>
<dbReference type="Gene3D" id="3.30.530.20">
    <property type="match status" value="1"/>
</dbReference>
<dbReference type="SUPFAM" id="SSF55961">
    <property type="entry name" value="Bet v1-like"/>
    <property type="match status" value="1"/>
</dbReference>
<proteinExistence type="inferred from homology"/>
<dbReference type="Pfam" id="PF08327">
    <property type="entry name" value="AHSA1"/>
    <property type="match status" value="1"/>
</dbReference>
<dbReference type="EMBL" id="FRXO01000004">
    <property type="protein sequence ID" value="SHO65897.1"/>
    <property type="molecule type" value="Genomic_DNA"/>
</dbReference>
<dbReference type="RefSeq" id="WP_073629148.1">
    <property type="nucleotide sequence ID" value="NZ_FRXO01000004.1"/>
</dbReference>
<dbReference type="InterPro" id="IPR023393">
    <property type="entry name" value="START-like_dom_sf"/>
</dbReference>
<dbReference type="AlphaFoldDB" id="A0A1M7ZLX8"/>
<dbReference type="InterPro" id="IPR013538">
    <property type="entry name" value="ASHA1/2-like_C"/>
</dbReference>
<dbReference type="Proteomes" id="UP000186406">
    <property type="component" value="Unassembled WGS sequence"/>
</dbReference>
<protein>
    <submittedName>
        <fullName evidence="3">Uncharacterized conserved protein YndB, AHSA1/START domain</fullName>
    </submittedName>
</protein>
<dbReference type="OrthoDB" id="9805228at2"/>
<evidence type="ECO:0000259" key="2">
    <source>
        <dbReference type="Pfam" id="PF08327"/>
    </source>
</evidence>
<evidence type="ECO:0000313" key="3">
    <source>
        <dbReference type="EMBL" id="SHO65897.1"/>
    </source>
</evidence>